<name>A0A4U0X8F2_9PEZI</name>
<proteinExistence type="predicted"/>
<feature type="compositionally biased region" description="Basic and acidic residues" evidence="1">
    <location>
        <begin position="12"/>
        <end position="25"/>
    </location>
</feature>
<protein>
    <submittedName>
        <fullName evidence="2">Uncharacterized protein</fullName>
    </submittedName>
</protein>
<feature type="compositionally biased region" description="Polar residues" evidence="1">
    <location>
        <begin position="1"/>
        <end position="10"/>
    </location>
</feature>
<sequence>MTGQPPQANAPNDKKQTAPTVEERSIAPSDTASLAPLLQDSHHRPSDEAGGPSDAPLPRRKSLLQRFKDERAERKAIHRNLYDNGPYELVFDPNLGKEVLRKNPHWPYEDSWKRENVGLTVKKGMEGQPDFVKQQTGKWGQTGDSSAQEYFNGYTAGEM</sequence>
<evidence type="ECO:0000256" key="1">
    <source>
        <dbReference type="SAM" id="MobiDB-lite"/>
    </source>
</evidence>
<dbReference type="OrthoDB" id="3842718at2759"/>
<evidence type="ECO:0000313" key="3">
    <source>
        <dbReference type="Proteomes" id="UP000309340"/>
    </source>
</evidence>
<accession>A0A4U0X8F2</accession>
<keyword evidence="3" id="KW-1185">Reference proteome</keyword>
<organism evidence="2 3">
    <name type="scientific">Friedmanniomyces simplex</name>
    <dbReference type="NCBI Taxonomy" id="329884"/>
    <lineage>
        <taxon>Eukaryota</taxon>
        <taxon>Fungi</taxon>
        <taxon>Dikarya</taxon>
        <taxon>Ascomycota</taxon>
        <taxon>Pezizomycotina</taxon>
        <taxon>Dothideomycetes</taxon>
        <taxon>Dothideomycetidae</taxon>
        <taxon>Mycosphaerellales</taxon>
        <taxon>Teratosphaeriaceae</taxon>
        <taxon>Friedmanniomyces</taxon>
    </lineage>
</organism>
<dbReference type="AlphaFoldDB" id="A0A4U0X8F2"/>
<dbReference type="Proteomes" id="UP000309340">
    <property type="component" value="Unassembled WGS sequence"/>
</dbReference>
<gene>
    <name evidence="2" type="ORF">B0A55_06187</name>
</gene>
<feature type="region of interest" description="Disordered" evidence="1">
    <location>
        <begin position="1"/>
        <end position="62"/>
    </location>
</feature>
<dbReference type="EMBL" id="NAJQ01000316">
    <property type="protein sequence ID" value="TKA72281.1"/>
    <property type="molecule type" value="Genomic_DNA"/>
</dbReference>
<reference evidence="2 3" key="1">
    <citation type="submission" date="2017-03" db="EMBL/GenBank/DDBJ databases">
        <title>Genomes of endolithic fungi from Antarctica.</title>
        <authorList>
            <person name="Coleine C."/>
            <person name="Masonjones S."/>
            <person name="Stajich J.E."/>
        </authorList>
    </citation>
    <scope>NUCLEOTIDE SEQUENCE [LARGE SCALE GENOMIC DNA]</scope>
    <source>
        <strain evidence="2 3">CCFEE 5184</strain>
    </source>
</reference>
<comment type="caution">
    <text evidence="2">The sequence shown here is derived from an EMBL/GenBank/DDBJ whole genome shotgun (WGS) entry which is preliminary data.</text>
</comment>
<evidence type="ECO:0000313" key="2">
    <source>
        <dbReference type="EMBL" id="TKA72281.1"/>
    </source>
</evidence>